<reference evidence="4 5" key="1">
    <citation type="journal article" date="2007" name="Int. J. Syst. Evol. Microbiol.">
        <title>Oceanobacillus profundus sp. nov., isolated from a deep-sea sediment core.</title>
        <authorList>
            <person name="Kim Y.G."/>
            <person name="Choi D.H."/>
            <person name="Hyun S."/>
            <person name="Cho B.C."/>
        </authorList>
    </citation>
    <scope>NUCLEOTIDE SEQUENCE [LARGE SCALE GENOMIC DNA]</scope>
    <source>
        <strain evidence="4 5">DSM 18246</strain>
    </source>
</reference>
<feature type="domain" description="ATP-grasp" evidence="3">
    <location>
        <begin position="90"/>
        <end position="341"/>
    </location>
</feature>
<organism evidence="4 5">
    <name type="scientific">Oceanobacillus profundus</name>
    <dbReference type="NCBI Taxonomy" id="372463"/>
    <lineage>
        <taxon>Bacteria</taxon>
        <taxon>Bacillati</taxon>
        <taxon>Bacillota</taxon>
        <taxon>Bacilli</taxon>
        <taxon>Bacillales</taxon>
        <taxon>Bacillaceae</taxon>
        <taxon>Oceanobacillus</taxon>
    </lineage>
</organism>
<sequence>MNYEHNWLPELEGTVPKEAYGYALSNYTIAYEAWRRGLSITFENLYHNKGMYYPIYSIYNNDNKVQFTHTRPHLVSKDAVDICVNKQRTRETLDAHNVPVPKGRLLKSLAFDQVKKQISDLSFPLVIKPLAGAGGRGVITGIDSFDELMENIQYLTEKLNYHQIIVEEYITGEDYRAFVIGDKVVGAFRRLPPHVIGDGKSTIRELLKKKNKFRVNIPGTYDMKVLINEEIKRELNKQNLTLKSIPEKDQFVRLKTKNNVSSGGDPIDATHELSEDLKENLVKAVQAIPGLIQGGVDVIYDKESGRYAILEINTKPSIRNHLYPIKGNAHEIPKSIIDYYFPETKGKYLSETTPKYYFDYSFVKEYLQNNRLKKFTLPTHPYEPNLISKLITFQSDHELAKLKQMIRTNFHKLKFNGEMNLISTDQYEIILAGNYQDVEQFIDFLKSKKFISNVQNEHYQGGVRVGYSFNYKPSEEETVTDAEGTSSLSPIEEKDILASIEEKDKRIKELENEIIQLKNSKSWTVTAPLRKLSKKLNK</sequence>
<dbReference type="GO" id="GO:0005737">
    <property type="term" value="C:cytoplasm"/>
    <property type="evidence" value="ECO:0007669"/>
    <property type="project" value="TreeGrafter"/>
</dbReference>
<keyword evidence="1" id="KW-0547">Nucleotide-binding</keyword>
<dbReference type="InterPro" id="IPR013651">
    <property type="entry name" value="ATP-grasp_RimK-type"/>
</dbReference>
<dbReference type="InterPro" id="IPR011761">
    <property type="entry name" value="ATP-grasp"/>
</dbReference>
<dbReference type="GO" id="GO:0018169">
    <property type="term" value="F:ribosomal S6-glutamic acid ligase activity"/>
    <property type="evidence" value="ECO:0007669"/>
    <property type="project" value="TreeGrafter"/>
</dbReference>
<evidence type="ECO:0000256" key="1">
    <source>
        <dbReference type="PROSITE-ProRule" id="PRU00409"/>
    </source>
</evidence>
<evidence type="ECO:0000313" key="5">
    <source>
        <dbReference type="Proteomes" id="UP000285456"/>
    </source>
</evidence>
<dbReference type="EMBL" id="QWEH01000001">
    <property type="protein sequence ID" value="RHW35509.1"/>
    <property type="molecule type" value="Genomic_DNA"/>
</dbReference>
<name>A0A417YP97_9BACI</name>
<keyword evidence="2" id="KW-0175">Coiled coil</keyword>
<dbReference type="SUPFAM" id="SSF56059">
    <property type="entry name" value="Glutathione synthetase ATP-binding domain-like"/>
    <property type="match status" value="1"/>
</dbReference>
<dbReference type="OrthoDB" id="9803907at2"/>
<dbReference type="GO" id="GO:0005524">
    <property type="term" value="F:ATP binding"/>
    <property type="evidence" value="ECO:0007669"/>
    <property type="project" value="UniProtKB-UniRule"/>
</dbReference>
<keyword evidence="5" id="KW-1185">Reference proteome</keyword>
<evidence type="ECO:0000313" key="4">
    <source>
        <dbReference type="EMBL" id="RHW35509.1"/>
    </source>
</evidence>
<evidence type="ECO:0000256" key="2">
    <source>
        <dbReference type="SAM" id="Coils"/>
    </source>
</evidence>
<dbReference type="GO" id="GO:0009432">
    <property type="term" value="P:SOS response"/>
    <property type="evidence" value="ECO:0007669"/>
    <property type="project" value="TreeGrafter"/>
</dbReference>
<dbReference type="Gene3D" id="3.30.470.20">
    <property type="entry name" value="ATP-grasp fold, B domain"/>
    <property type="match status" value="2"/>
</dbReference>
<accession>A0A417YP97</accession>
<protein>
    <submittedName>
        <fullName evidence="4">ATP-grasp domain-containing protein</fullName>
    </submittedName>
</protein>
<proteinExistence type="predicted"/>
<dbReference type="PANTHER" id="PTHR21621:SF0">
    <property type="entry name" value="BETA-CITRYLGLUTAMATE SYNTHASE B-RELATED"/>
    <property type="match status" value="1"/>
</dbReference>
<evidence type="ECO:0000259" key="3">
    <source>
        <dbReference type="PROSITE" id="PS50975"/>
    </source>
</evidence>
<dbReference type="Proteomes" id="UP000285456">
    <property type="component" value="Unassembled WGS sequence"/>
</dbReference>
<comment type="caution">
    <text evidence="4">The sequence shown here is derived from an EMBL/GenBank/DDBJ whole genome shotgun (WGS) entry which is preliminary data.</text>
</comment>
<dbReference type="PROSITE" id="PS50975">
    <property type="entry name" value="ATP_GRASP"/>
    <property type="match status" value="1"/>
</dbReference>
<feature type="coiled-coil region" evidence="2">
    <location>
        <begin position="493"/>
        <end position="520"/>
    </location>
</feature>
<dbReference type="Pfam" id="PF08443">
    <property type="entry name" value="RimK"/>
    <property type="match status" value="1"/>
</dbReference>
<dbReference type="RefSeq" id="WP_118888533.1">
    <property type="nucleotide sequence ID" value="NZ_PHUT01000001.1"/>
</dbReference>
<dbReference type="GO" id="GO:0046872">
    <property type="term" value="F:metal ion binding"/>
    <property type="evidence" value="ECO:0007669"/>
    <property type="project" value="InterPro"/>
</dbReference>
<dbReference type="PANTHER" id="PTHR21621">
    <property type="entry name" value="RIBOSOMAL PROTEIN S6 MODIFICATION PROTEIN"/>
    <property type="match status" value="1"/>
</dbReference>
<gene>
    <name evidence="4" type="ORF">D1B32_02480</name>
</gene>
<dbReference type="AlphaFoldDB" id="A0A417YP97"/>
<keyword evidence="1" id="KW-0067">ATP-binding</keyword>